<proteinExistence type="inferred from homology"/>
<organism evidence="3 4">
    <name type="scientific">Cyclocybe aegerita</name>
    <name type="common">Black poplar mushroom</name>
    <name type="synonym">Agrocybe aegerita</name>
    <dbReference type="NCBI Taxonomy" id="1973307"/>
    <lineage>
        <taxon>Eukaryota</taxon>
        <taxon>Fungi</taxon>
        <taxon>Dikarya</taxon>
        <taxon>Basidiomycota</taxon>
        <taxon>Agaricomycotina</taxon>
        <taxon>Agaricomycetes</taxon>
        <taxon>Agaricomycetidae</taxon>
        <taxon>Agaricales</taxon>
        <taxon>Agaricineae</taxon>
        <taxon>Bolbitiaceae</taxon>
        <taxon>Cyclocybe</taxon>
    </lineage>
</organism>
<evidence type="ECO:0000256" key="2">
    <source>
        <dbReference type="SAM" id="MobiDB-lite"/>
    </source>
</evidence>
<accession>A0A8S0XRR7</accession>
<protein>
    <submittedName>
        <fullName evidence="3">Uncharacterized protein</fullName>
    </submittedName>
</protein>
<evidence type="ECO:0000313" key="4">
    <source>
        <dbReference type="Proteomes" id="UP000467700"/>
    </source>
</evidence>
<evidence type="ECO:0000256" key="1">
    <source>
        <dbReference type="ARBA" id="ARBA00038476"/>
    </source>
</evidence>
<comment type="caution">
    <text evidence="3">The sequence shown here is derived from an EMBL/GenBank/DDBJ whole genome shotgun (WGS) entry which is preliminary data.</text>
</comment>
<dbReference type="InterPro" id="IPR051490">
    <property type="entry name" value="THEM6_lcsJ_thioesterase"/>
</dbReference>
<keyword evidence="4" id="KW-1185">Reference proteome</keyword>
<dbReference type="PANTHER" id="PTHR12475">
    <property type="match status" value="1"/>
</dbReference>
<gene>
    <name evidence="3" type="ORF">AAE3_LOCUS11760</name>
</gene>
<dbReference type="SUPFAM" id="SSF54637">
    <property type="entry name" value="Thioesterase/thiol ester dehydrase-isomerase"/>
    <property type="match status" value="1"/>
</dbReference>
<dbReference type="Pfam" id="PF13279">
    <property type="entry name" value="4HBT_2"/>
    <property type="match status" value="1"/>
</dbReference>
<dbReference type="EMBL" id="CACVBS010000079">
    <property type="protein sequence ID" value="CAA7269693.1"/>
    <property type="molecule type" value="Genomic_DNA"/>
</dbReference>
<evidence type="ECO:0000313" key="3">
    <source>
        <dbReference type="EMBL" id="CAA7269693.1"/>
    </source>
</evidence>
<dbReference type="InterPro" id="IPR029069">
    <property type="entry name" value="HotDog_dom_sf"/>
</dbReference>
<sequence>MAFGDAFNSSSKAANLPAFVGLLDLVSLPTISQGIVVVTKVVLCVLLLLCARSLPFVWTFRVFRALIVWKLQHKWIRLRMLFKFSLEAKLKVEDEWMDSQSPVGDNPFDEVVSSKQWASLDECDINLHLSNSSYAKTLDSVRFSAMAKMLPMLIPINGWVPLAGEKLILNFDIEPDSFEATHYHFIREIPMLSTYEIRTSFGSWDQKWIYVISKFVRKSTGKKHRRHEKPNSPPVEGSGRFDMIRTPGSEPLSLGATPLPSPKIQTGADTEKVLKGAAAGLSLVEPDGATVHTVAVSQVCFKIGRITVPPSLILAINGYTGAGGYSLASPHPEWSEAKKVMSKLHGGSPRKLRELLTGGWRNVPEKERWWDQALCGSLEVQRVKNLALIEGLRRGMESAADL</sequence>
<feature type="region of interest" description="Disordered" evidence="2">
    <location>
        <begin position="221"/>
        <end position="242"/>
    </location>
</feature>
<dbReference type="AlphaFoldDB" id="A0A8S0XRR7"/>
<name>A0A8S0XRR7_CYCAE</name>
<dbReference type="OrthoDB" id="265761at2759"/>
<dbReference type="PANTHER" id="PTHR12475:SF4">
    <property type="entry name" value="PROTEIN THEM6"/>
    <property type="match status" value="1"/>
</dbReference>
<comment type="similarity">
    <text evidence="1">Belongs to the lcsJ thioesterase family.</text>
</comment>
<reference evidence="3 4" key="1">
    <citation type="submission" date="2020-01" db="EMBL/GenBank/DDBJ databases">
        <authorList>
            <person name="Gupta K D."/>
        </authorList>
    </citation>
    <scope>NUCLEOTIDE SEQUENCE [LARGE SCALE GENOMIC DNA]</scope>
</reference>
<dbReference type="Proteomes" id="UP000467700">
    <property type="component" value="Unassembled WGS sequence"/>
</dbReference>